<reference evidence="1" key="1">
    <citation type="submission" date="2021-06" db="EMBL/GenBank/DDBJ databases">
        <authorList>
            <person name="Kallberg Y."/>
            <person name="Tangrot J."/>
            <person name="Rosling A."/>
        </authorList>
    </citation>
    <scope>NUCLEOTIDE SEQUENCE</scope>
    <source>
        <strain evidence="1">28 12/20/2015</strain>
    </source>
</reference>
<protein>
    <submittedName>
        <fullName evidence="1">1187_t:CDS:1</fullName>
    </submittedName>
</protein>
<organism evidence="1 2">
    <name type="scientific">Cetraspora pellucida</name>
    <dbReference type="NCBI Taxonomy" id="1433469"/>
    <lineage>
        <taxon>Eukaryota</taxon>
        <taxon>Fungi</taxon>
        <taxon>Fungi incertae sedis</taxon>
        <taxon>Mucoromycota</taxon>
        <taxon>Glomeromycotina</taxon>
        <taxon>Glomeromycetes</taxon>
        <taxon>Diversisporales</taxon>
        <taxon>Gigasporaceae</taxon>
        <taxon>Cetraspora</taxon>
    </lineage>
</organism>
<evidence type="ECO:0000313" key="1">
    <source>
        <dbReference type="EMBL" id="CAG8654284.1"/>
    </source>
</evidence>
<evidence type="ECO:0000313" key="2">
    <source>
        <dbReference type="Proteomes" id="UP000789366"/>
    </source>
</evidence>
<name>A0ACA9NL29_9GLOM</name>
<feature type="non-terminal residue" evidence="1">
    <location>
        <position position="134"/>
    </location>
</feature>
<accession>A0ACA9NL29</accession>
<sequence>MHTDKRKQKECTLEEVEQSDYNEDDANKLFDKIKYESEELKEIESFASDNILTDDKRPEELENKVLKIESLAVCLAVMEEIPIEKKAPTNKNPTVEEQLNKIKKNRNLGEYQENVKKLFKKNKELFANGLEELS</sequence>
<comment type="caution">
    <text evidence="1">The sequence shown here is derived from an EMBL/GenBank/DDBJ whole genome shotgun (WGS) entry which is preliminary data.</text>
</comment>
<dbReference type="Proteomes" id="UP000789366">
    <property type="component" value="Unassembled WGS sequence"/>
</dbReference>
<gene>
    <name evidence="1" type="ORF">SPELUC_LOCUS9034</name>
</gene>
<keyword evidence="2" id="KW-1185">Reference proteome</keyword>
<proteinExistence type="predicted"/>
<dbReference type="EMBL" id="CAJVPW010014487">
    <property type="protein sequence ID" value="CAG8654284.1"/>
    <property type="molecule type" value="Genomic_DNA"/>
</dbReference>